<feature type="domain" description="HTH cro/C1-type" evidence="2">
    <location>
        <begin position="102"/>
        <end position="126"/>
    </location>
</feature>
<organism evidence="3 4">
    <name type="scientific">Nocardia huaxiensis</name>
    <dbReference type="NCBI Taxonomy" id="2755382"/>
    <lineage>
        <taxon>Bacteria</taxon>
        <taxon>Bacillati</taxon>
        <taxon>Actinomycetota</taxon>
        <taxon>Actinomycetes</taxon>
        <taxon>Mycobacteriales</taxon>
        <taxon>Nocardiaceae</taxon>
        <taxon>Nocardia</taxon>
    </lineage>
</organism>
<dbReference type="PRINTS" id="PR00364">
    <property type="entry name" value="DISEASERSIST"/>
</dbReference>
<dbReference type="InterPro" id="IPR002182">
    <property type="entry name" value="NB-ARC"/>
</dbReference>
<reference evidence="3 4" key="1">
    <citation type="submission" date="2020-07" db="EMBL/GenBank/DDBJ databases">
        <authorList>
            <person name="Zhuang K."/>
            <person name="Ran Y."/>
        </authorList>
    </citation>
    <scope>NUCLEOTIDE SEQUENCE [LARGE SCALE GENOMIC DNA]</scope>
    <source>
        <strain evidence="3 4">WCH-YHL-001</strain>
    </source>
</reference>
<protein>
    <submittedName>
        <fullName evidence="3">Tetratricopeptide repeat protein</fullName>
    </submittedName>
</protein>
<keyword evidence="4" id="KW-1185">Reference proteome</keyword>
<dbReference type="Gene3D" id="1.25.40.10">
    <property type="entry name" value="Tetratricopeptide repeat domain"/>
    <property type="match status" value="2"/>
</dbReference>
<evidence type="ECO:0000256" key="1">
    <source>
        <dbReference type="SAM" id="MobiDB-lite"/>
    </source>
</evidence>
<dbReference type="GO" id="GO:0003677">
    <property type="term" value="F:DNA binding"/>
    <property type="evidence" value="ECO:0007669"/>
    <property type="project" value="InterPro"/>
</dbReference>
<dbReference type="SUPFAM" id="SSF52540">
    <property type="entry name" value="P-loop containing nucleoside triphosphate hydrolases"/>
    <property type="match status" value="1"/>
</dbReference>
<dbReference type="Proteomes" id="UP000515512">
    <property type="component" value="Chromosome"/>
</dbReference>
<dbReference type="Gene3D" id="1.10.260.40">
    <property type="entry name" value="lambda repressor-like DNA-binding domains"/>
    <property type="match status" value="1"/>
</dbReference>
<accession>A0A7D6ZJN0</accession>
<name>A0A7D6ZJN0_9NOCA</name>
<gene>
    <name evidence="3" type="ORF">H0264_08015</name>
</gene>
<evidence type="ECO:0000313" key="4">
    <source>
        <dbReference type="Proteomes" id="UP000515512"/>
    </source>
</evidence>
<dbReference type="SUPFAM" id="SSF48452">
    <property type="entry name" value="TPR-like"/>
    <property type="match status" value="3"/>
</dbReference>
<feature type="region of interest" description="Disordered" evidence="1">
    <location>
        <begin position="1"/>
        <end position="20"/>
    </location>
</feature>
<dbReference type="Gene3D" id="3.40.50.300">
    <property type="entry name" value="P-loop containing nucleotide triphosphate hydrolases"/>
    <property type="match status" value="1"/>
</dbReference>
<dbReference type="PANTHER" id="PTHR47691">
    <property type="entry name" value="REGULATOR-RELATED"/>
    <property type="match status" value="1"/>
</dbReference>
<evidence type="ECO:0000313" key="3">
    <source>
        <dbReference type="EMBL" id="QLY32207.1"/>
    </source>
</evidence>
<dbReference type="AlphaFoldDB" id="A0A7D6ZJN0"/>
<sequence length="945" mass="104725">MPKRKTCDGCPCSPADKEERRGLRDKLHHLGITGRQLDEQLAAELRQRGHRPRVAWRLSRELSQQSVADEFNALSDRDGMRASRISEYERWPFAPDGSIRPEKGARPGLESLRTLANIYGTTWDQLLDLADLEHQSEEVKAEFRETVAQRTTDRSAVFEGELPPEVPHFTGRLQARAELQTRVRQHIHRNGGPVHVLDGVPGVGKTALARYAVTEFARQYPDGAIWVDLFGFTPKREPRSSADLLERLLLEIDVPRETIEAEPDRRAAQWREAMRSRRMLIVFDNAANTAQVRDLLPDSAGSFVLVTSRGRLVELVGAQPMHLDVMDPGEAEELLAKFANLRVGQYDRTAVGRIVEAAGRLPLALKLFGSQLAHHDPSMLAESAADLTALTAELRRTPVDDTANRELAESILDRFAAGEESVRTTFERWYQRLRDPELQRTVRLLGSFPGPEISAEPLAAMADVPLGRAKTLIRRLFEACLLDPLPGGSHYRMHDMTKLYASLLADPGDGLPSAMDRLVVFALAVARRASLPSPADSPVRATGPADGAQARAWLTRERELLVGCVENAGASAQTAELARLVASHLCGRGRWSAAYRLYERSATVARELGDRQAEAWALVGLGRVDRLSGRHEGAAALFGQARTLAQSLPDRQCLAEVLCERGKLAWITGEHTTARKNFTKALDTARAIGYQPAECDALDGLSLAHRMVSDYRQARDCSEAMLDVAEDLDDPERIGTGQWGLAECLRLSGDHEAARRHYVNALRIARGINYRKLEGDALRGLGHSERLIGEVQSARTYYEEALAIAQRIHDRYGEGWALWGLGNILRTLGNSREAREYLEQAGRLAIAVNDPLGNMDALRGLGHLERSAADHERACHYYKASLSIARRVGNPQGEADALHNMARVAAEQGNVADACAMLRRAQAITVRLRLPLRARVEERIRQLGC</sequence>
<dbReference type="KEGG" id="nhu:H0264_08015"/>
<dbReference type="RefSeq" id="WP_181583380.1">
    <property type="nucleotide sequence ID" value="NZ_CP059399.1"/>
</dbReference>
<dbReference type="InterPro" id="IPR001387">
    <property type="entry name" value="Cro/C1-type_HTH"/>
</dbReference>
<dbReference type="PROSITE" id="PS50943">
    <property type="entry name" value="HTH_CROC1"/>
    <property type="match status" value="1"/>
</dbReference>
<dbReference type="Pfam" id="PF00931">
    <property type="entry name" value="NB-ARC"/>
    <property type="match status" value="1"/>
</dbReference>
<dbReference type="PANTHER" id="PTHR47691:SF3">
    <property type="entry name" value="HTH-TYPE TRANSCRIPTIONAL REGULATOR RV0890C-RELATED"/>
    <property type="match status" value="1"/>
</dbReference>
<dbReference type="SMART" id="SM00028">
    <property type="entry name" value="TPR"/>
    <property type="match status" value="7"/>
</dbReference>
<dbReference type="Pfam" id="PF13424">
    <property type="entry name" value="TPR_12"/>
    <property type="match status" value="3"/>
</dbReference>
<dbReference type="InterPro" id="IPR011990">
    <property type="entry name" value="TPR-like_helical_dom_sf"/>
</dbReference>
<dbReference type="InterPro" id="IPR019734">
    <property type="entry name" value="TPR_rpt"/>
</dbReference>
<dbReference type="InterPro" id="IPR010982">
    <property type="entry name" value="Lambda_DNA-bd_dom_sf"/>
</dbReference>
<evidence type="ECO:0000259" key="2">
    <source>
        <dbReference type="PROSITE" id="PS50943"/>
    </source>
</evidence>
<dbReference type="GO" id="GO:0043531">
    <property type="term" value="F:ADP binding"/>
    <property type="evidence" value="ECO:0007669"/>
    <property type="project" value="InterPro"/>
</dbReference>
<dbReference type="InterPro" id="IPR027417">
    <property type="entry name" value="P-loop_NTPase"/>
</dbReference>
<dbReference type="EMBL" id="CP059399">
    <property type="protein sequence ID" value="QLY32207.1"/>
    <property type="molecule type" value="Genomic_DNA"/>
</dbReference>
<proteinExistence type="predicted"/>